<dbReference type="EMBL" id="JAIWQS010000044">
    <property type="protein sequence ID" value="KAJ8747990.1"/>
    <property type="molecule type" value="Genomic_DNA"/>
</dbReference>
<gene>
    <name evidence="1" type="ORF">K2173_012978</name>
</gene>
<organism evidence="1 2">
    <name type="scientific">Erythroxylum novogranatense</name>
    <dbReference type="NCBI Taxonomy" id="1862640"/>
    <lineage>
        <taxon>Eukaryota</taxon>
        <taxon>Viridiplantae</taxon>
        <taxon>Streptophyta</taxon>
        <taxon>Embryophyta</taxon>
        <taxon>Tracheophyta</taxon>
        <taxon>Spermatophyta</taxon>
        <taxon>Magnoliopsida</taxon>
        <taxon>eudicotyledons</taxon>
        <taxon>Gunneridae</taxon>
        <taxon>Pentapetalae</taxon>
        <taxon>rosids</taxon>
        <taxon>fabids</taxon>
        <taxon>Malpighiales</taxon>
        <taxon>Erythroxylaceae</taxon>
        <taxon>Erythroxylum</taxon>
    </lineage>
</organism>
<protein>
    <submittedName>
        <fullName evidence="1">Uncharacterized protein</fullName>
    </submittedName>
</protein>
<sequence length="122" mass="13297">MGWHITFMSPYCNDIRALPGLPQLPRGTPPISLPSTRNRWEELLVRLIAIIGVQLNREVEIRDLVGSVGLGIGENKNLGVVIGGYGLMILRGENARLFVGADGLGTRGKNPLVAAIRNEKKE</sequence>
<reference evidence="1 2" key="1">
    <citation type="submission" date="2021-09" db="EMBL/GenBank/DDBJ databases">
        <title>Genomic insights and catalytic innovation underlie evolution of tropane alkaloids biosynthesis.</title>
        <authorList>
            <person name="Wang Y.-J."/>
            <person name="Tian T."/>
            <person name="Huang J.-P."/>
            <person name="Huang S.-X."/>
        </authorList>
    </citation>
    <scope>NUCLEOTIDE SEQUENCE [LARGE SCALE GENOMIC DNA]</scope>
    <source>
        <strain evidence="1">KIB-2018</strain>
        <tissue evidence="1">Leaf</tissue>
    </source>
</reference>
<evidence type="ECO:0000313" key="2">
    <source>
        <dbReference type="Proteomes" id="UP001159364"/>
    </source>
</evidence>
<comment type="caution">
    <text evidence="1">The sequence shown here is derived from an EMBL/GenBank/DDBJ whole genome shotgun (WGS) entry which is preliminary data.</text>
</comment>
<proteinExistence type="predicted"/>
<evidence type="ECO:0000313" key="1">
    <source>
        <dbReference type="EMBL" id="KAJ8747990.1"/>
    </source>
</evidence>
<accession>A0AAV8S7G9</accession>
<dbReference type="Proteomes" id="UP001159364">
    <property type="component" value="Unassembled WGS sequence"/>
</dbReference>
<keyword evidence="2" id="KW-1185">Reference proteome</keyword>
<name>A0AAV8S7G9_9ROSI</name>
<dbReference type="AlphaFoldDB" id="A0AAV8S7G9"/>